<gene>
    <name evidence="1" type="ORF">OEA41_007099</name>
</gene>
<comment type="caution">
    <text evidence="1">The sequence shown here is derived from an EMBL/GenBank/DDBJ whole genome shotgun (WGS) entry which is preliminary data.</text>
</comment>
<reference evidence="1" key="1">
    <citation type="submission" date="2022-11" db="EMBL/GenBank/DDBJ databases">
        <title>Chromosomal genome sequence assembly and mating type (MAT) locus characterization of the leprose asexual lichenized fungus Lepraria neglecta (Nyl.) Erichsen.</title>
        <authorList>
            <person name="Allen J.L."/>
            <person name="Pfeffer B."/>
        </authorList>
    </citation>
    <scope>NUCLEOTIDE SEQUENCE</scope>
    <source>
        <strain evidence="1">Allen 5258</strain>
    </source>
</reference>
<evidence type="ECO:0000313" key="1">
    <source>
        <dbReference type="EMBL" id="KAK3173767.1"/>
    </source>
</evidence>
<keyword evidence="2" id="KW-1185">Reference proteome</keyword>
<dbReference type="EMBL" id="JASNWA010000007">
    <property type="protein sequence ID" value="KAK3173767.1"/>
    <property type="molecule type" value="Genomic_DNA"/>
</dbReference>
<protein>
    <submittedName>
        <fullName evidence="1">Uncharacterized protein</fullName>
    </submittedName>
</protein>
<dbReference type="Proteomes" id="UP001276659">
    <property type="component" value="Unassembled WGS sequence"/>
</dbReference>
<accession>A0AAD9ZCE7</accession>
<evidence type="ECO:0000313" key="2">
    <source>
        <dbReference type="Proteomes" id="UP001276659"/>
    </source>
</evidence>
<name>A0AAD9ZCE7_9LECA</name>
<organism evidence="1 2">
    <name type="scientific">Lepraria neglecta</name>
    <dbReference type="NCBI Taxonomy" id="209136"/>
    <lineage>
        <taxon>Eukaryota</taxon>
        <taxon>Fungi</taxon>
        <taxon>Dikarya</taxon>
        <taxon>Ascomycota</taxon>
        <taxon>Pezizomycotina</taxon>
        <taxon>Lecanoromycetes</taxon>
        <taxon>OSLEUM clade</taxon>
        <taxon>Lecanoromycetidae</taxon>
        <taxon>Lecanorales</taxon>
        <taxon>Lecanorineae</taxon>
        <taxon>Stereocaulaceae</taxon>
        <taxon>Lepraria</taxon>
    </lineage>
</organism>
<sequence length="207" mass="23540">MHIDRTVQKNIRQTQLLSLQSDTCVQLLETLEEGMNPTEDDVGPVTSRRSIRSLMSIGSRMSLTSVDIARSARWTRDSILSLYGHQSYYEEIMNPREGNFVTAVETQADPFRVSMIIEDHISRDSSSDERKHGVREEKSWQALIPNKSLKIADEFMKNQPPKVGGIIEYRRLPVPPTVIEDPITPTRVHTADNPHLAKSNVQLYSKP</sequence>
<proteinExistence type="predicted"/>
<dbReference type="AlphaFoldDB" id="A0AAD9ZCE7"/>